<dbReference type="Pfam" id="PF22689">
    <property type="entry name" value="FGAR-AT_PurM_N-like"/>
    <property type="match status" value="1"/>
</dbReference>
<feature type="active site" evidence="12">
    <location>
        <position position="1337"/>
    </location>
</feature>
<dbReference type="GO" id="GO:0005737">
    <property type="term" value="C:cytoplasm"/>
    <property type="evidence" value="ECO:0007669"/>
    <property type="project" value="UniProtKB-SubCell"/>
</dbReference>
<dbReference type="InterPro" id="IPR036921">
    <property type="entry name" value="PurM-like_N_sf"/>
</dbReference>
<evidence type="ECO:0000256" key="10">
    <source>
        <dbReference type="ARBA" id="ARBA00022962"/>
    </source>
</evidence>
<feature type="binding site" evidence="12">
    <location>
        <position position="945"/>
    </location>
    <ligand>
        <name>Mg(2+)</name>
        <dbReference type="ChEBI" id="CHEBI:18420"/>
    </ligand>
</feature>
<evidence type="ECO:0000256" key="7">
    <source>
        <dbReference type="ARBA" id="ARBA00022755"/>
    </source>
</evidence>
<dbReference type="InterPro" id="IPR055181">
    <property type="entry name" value="FGAR-AT_PurM_N-like"/>
</dbReference>
<dbReference type="InterPro" id="IPR036604">
    <property type="entry name" value="PurS-like_sf"/>
</dbReference>
<dbReference type="InterPro" id="IPR029062">
    <property type="entry name" value="Class_I_gatase-like"/>
</dbReference>
<evidence type="ECO:0000256" key="8">
    <source>
        <dbReference type="ARBA" id="ARBA00022840"/>
    </source>
</evidence>
<feature type="binding site" evidence="12">
    <location>
        <position position="738"/>
    </location>
    <ligand>
        <name>Mg(2+)</name>
        <dbReference type="ChEBI" id="CHEBI:18420"/>
    </ligand>
</feature>
<comment type="subcellular location">
    <subcellularLocation>
        <location evidence="12">Cytoplasm</location>
    </subcellularLocation>
</comment>
<keyword evidence="5 12" id="KW-0479">Metal-binding</keyword>
<dbReference type="CDD" id="cd02204">
    <property type="entry name" value="PurL_repeat2"/>
    <property type="match status" value="1"/>
</dbReference>
<dbReference type="GO" id="GO:0004642">
    <property type="term" value="F:phosphoribosylformylglycinamidine synthase activity"/>
    <property type="evidence" value="ECO:0007669"/>
    <property type="project" value="UniProtKB-UniRule"/>
</dbReference>
<dbReference type="FunFam" id="1.10.8.750:FF:000002">
    <property type="entry name" value="Phosphoribosylformylglycinamidine synthase"/>
    <property type="match status" value="1"/>
</dbReference>
<dbReference type="EMBL" id="AP017372">
    <property type="protein sequence ID" value="BAU56937.1"/>
    <property type="molecule type" value="Genomic_DNA"/>
</dbReference>
<dbReference type="PROSITE" id="PS51273">
    <property type="entry name" value="GATASE_TYPE_1"/>
    <property type="match status" value="1"/>
</dbReference>
<dbReference type="Pfam" id="PF18076">
    <property type="entry name" value="FGAR-AT_N"/>
    <property type="match status" value="1"/>
</dbReference>
<comment type="similarity">
    <text evidence="2 12">In the N-terminal section; belongs to the FGAMS family.</text>
</comment>
<keyword evidence="4 12" id="KW-0436">Ligase</keyword>
<dbReference type="InterPro" id="IPR041609">
    <property type="entry name" value="PurL_linker"/>
</dbReference>
<dbReference type="Gene3D" id="3.30.1330.10">
    <property type="entry name" value="PurM-like, N-terminal domain"/>
    <property type="match status" value="2"/>
</dbReference>
<evidence type="ECO:0000256" key="2">
    <source>
        <dbReference type="ARBA" id="ARBA00008608"/>
    </source>
</evidence>
<dbReference type="EC" id="6.3.5.3" evidence="12"/>
<evidence type="ECO:0000256" key="9">
    <source>
        <dbReference type="ARBA" id="ARBA00022842"/>
    </source>
</evidence>
<dbReference type="InterPro" id="IPR040707">
    <property type="entry name" value="FGAR-AT_N"/>
</dbReference>
<keyword evidence="10 12" id="KW-0315">Glutamine amidotransferase</keyword>
<feature type="binding site" evidence="12">
    <location>
        <position position="737"/>
    </location>
    <ligand>
        <name>ATP</name>
        <dbReference type="ChEBI" id="CHEBI:30616"/>
    </ligand>
</feature>
<evidence type="ECO:0000313" key="19">
    <source>
        <dbReference type="Proteomes" id="UP000218890"/>
    </source>
</evidence>
<keyword evidence="9 12" id="KW-0460">Magnesium</keyword>
<evidence type="ECO:0000313" key="18">
    <source>
        <dbReference type="EMBL" id="BAU56937.1"/>
    </source>
</evidence>
<evidence type="ECO:0000256" key="3">
    <source>
        <dbReference type="ARBA" id="ARBA00022490"/>
    </source>
</evidence>
<feature type="active site" evidence="12">
    <location>
        <position position="1335"/>
    </location>
</feature>
<name>A0A110B4P9_HALHR</name>
<feature type="domain" description="Phosphoribosylformylglycinamidine synthase linker" evidence="15">
    <location>
        <begin position="212"/>
        <end position="261"/>
    </location>
</feature>
<keyword evidence="7 12" id="KW-0658">Purine biosynthesis</keyword>
<dbReference type="SMART" id="SM01211">
    <property type="entry name" value="GATase_5"/>
    <property type="match status" value="1"/>
</dbReference>
<feature type="binding site" evidence="12">
    <location>
        <begin position="347"/>
        <end position="358"/>
    </location>
    <ligand>
        <name>ATP</name>
        <dbReference type="ChEBI" id="CHEBI:30616"/>
    </ligand>
</feature>
<feature type="domain" description="PurM-like C-terminal" evidence="14">
    <location>
        <begin position="491"/>
        <end position="648"/>
    </location>
</feature>
<accession>A0A110B4P9</accession>
<dbReference type="Pfam" id="PF18072">
    <property type="entry name" value="FGAR-AT_linker"/>
    <property type="match status" value="1"/>
</dbReference>
<reference evidence="18" key="1">
    <citation type="submission" date="2016-02" db="EMBL/GenBank/DDBJ databases">
        <title>Halorhodospira halochloris DSM-1059 complete genome, version 2.</title>
        <authorList>
            <person name="Tsukatani Y."/>
        </authorList>
    </citation>
    <scope>NUCLEOTIDE SEQUENCE</scope>
    <source>
        <strain evidence="18">DSM 1059</strain>
    </source>
</reference>
<dbReference type="GO" id="GO:0046872">
    <property type="term" value="F:metal ion binding"/>
    <property type="evidence" value="ECO:0007669"/>
    <property type="project" value="UniProtKB-KW"/>
</dbReference>
<feature type="active site" description="Nucleophile" evidence="12">
    <location>
        <position position="1215"/>
    </location>
</feature>
<feature type="binding site" evidence="12">
    <location>
        <position position="781"/>
    </location>
    <ligand>
        <name>Mg(2+)</name>
        <dbReference type="ChEBI" id="CHEBI:18420"/>
    </ligand>
</feature>
<dbReference type="GO" id="GO:0005524">
    <property type="term" value="F:ATP binding"/>
    <property type="evidence" value="ECO:0007669"/>
    <property type="project" value="UniProtKB-UniRule"/>
</dbReference>
<dbReference type="SUPFAM" id="SSF55326">
    <property type="entry name" value="PurM N-terminal domain-like"/>
    <property type="match status" value="2"/>
</dbReference>
<dbReference type="FunFam" id="3.30.1330.10:FF:000005">
    <property type="entry name" value="Phosphoribosylformylglycinamidine synthase"/>
    <property type="match status" value="1"/>
</dbReference>
<dbReference type="Pfam" id="PF02769">
    <property type="entry name" value="AIRS_C"/>
    <property type="match status" value="2"/>
</dbReference>
<comment type="catalytic activity">
    <reaction evidence="11 12">
        <text>N(2)-formyl-N(1)-(5-phospho-beta-D-ribosyl)glycinamide + L-glutamine + ATP + H2O = 2-formamido-N(1)-(5-O-phospho-beta-D-ribosyl)acetamidine + L-glutamate + ADP + phosphate + H(+)</text>
        <dbReference type="Rhea" id="RHEA:17129"/>
        <dbReference type="ChEBI" id="CHEBI:15377"/>
        <dbReference type="ChEBI" id="CHEBI:15378"/>
        <dbReference type="ChEBI" id="CHEBI:29985"/>
        <dbReference type="ChEBI" id="CHEBI:30616"/>
        <dbReference type="ChEBI" id="CHEBI:43474"/>
        <dbReference type="ChEBI" id="CHEBI:58359"/>
        <dbReference type="ChEBI" id="CHEBI:147286"/>
        <dbReference type="ChEBI" id="CHEBI:147287"/>
        <dbReference type="ChEBI" id="CHEBI:456216"/>
        <dbReference type="EC" id="6.3.5.3"/>
    </reaction>
</comment>
<comment type="subunit">
    <text evidence="12">Monomer.</text>
</comment>
<dbReference type="CDD" id="cd01740">
    <property type="entry name" value="GATase1_FGAR_AT"/>
    <property type="match status" value="1"/>
</dbReference>
<keyword evidence="3 12" id="KW-0963">Cytoplasm</keyword>
<evidence type="ECO:0000256" key="13">
    <source>
        <dbReference type="SAM" id="MobiDB-lite"/>
    </source>
</evidence>
<dbReference type="Proteomes" id="UP000218890">
    <property type="component" value="Chromosome"/>
</dbReference>
<evidence type="ECO:0000256" key="5">
    <source>
        <dbReference type="ARBA" id="ARBA00022723"/>
    </source>
</evidence>
<feature type="binding site" evidence="12">
    <location>
        <position position="777"/>
    </location>
    <ligand>
        <name>Mg(2+)</name>
        <dbReference type="ChEBI" id="CHEBI:18420"/>
    </ligand>
</feature>
<feature type="domain" description="Phosphoribosylformylglycinamidine synthase N-terminal" evidence="16">
    <location>
        <begin position="43"/>
        <end position="191"/>
    </location>
</feature>
<keyword evidence="6 12" id="KW-0547">Nucleotide-binding</keyword>
<evidence type="ECO:0000259" key="15">
    <source>
        <dbReference type="Pfam" id="PF18072"/>
    </source>
</evidence>
<gene>
    <name evidence="12 18" type="primary">purL</name>
    <name evidence="18" type="ORF">HH1059_02600</name>
</gene>
<evidence type="ECO:0000259" key="14">
    <source>
        <dbReference type="Pfam" id="PF02769"/>
    </source>
</evidence>
<dbReference type="PANTHER" id="PTHR10099">
    <property type="entry name" value="PHOSPHORIBOSYLFORMYLGLYCINAMIDINE SYNTHASE"/>
    <property type="match status" value="1"/>
</dbReference>
<dbReference type="SUPFAM" id="SSF109736">
    <property type="entry name" value="FGAM synthase PurL, linker domain"/>
    <property type="match status" value="1"/>
</dbReference>
<evidence type="ECO:0000256" key="6">
    <source>
        <dbReference type="ARBA" id="ARBA00022741"/>
    </source>
</evidence>
<dbReference type="Gene3D" id="1.10.8.750">
    <property type="entry name" value="Phosphoribosylformylglycinamidine synthase, linker domain"/>
    <property type="match status" value="1"/>
</dbReference>
<dbReference type="InterPro" id="IPR010073">
    <property type="entry name" value="PurL_large"/>
</dbReference>
<dbReference type="Gene3D" id="3.90.650.10">
    <property type="entry name" value="PurM-like C-terminal domain"/>
    <property type="match status" value="2"/>
</dbReference>
<evidence type="ECO:0000259" key="17">
    <source>
        <dbReference type="Pfam" id="PF22689"/>
    </source>
</evidence>
<dbReference type="KEGG" id="hhk:HH1059_02600"/>
<dbReference type="GO" id="GO:0006189">
    <property type="term" value="P:'de novo' IMP biosynthetic process"/>
    <property type="evidence" value="ECO:0007669"/>
    <property type="project" value="UniProtKB-UniRule"/>
</dbReference>
<comment type="pathway">
    <text evidence="1 12">Purine metabolism; IMP biosynthesis via de novo pathway; 5-amino-1-(5-phospho-D-ribosyl)imidazole from N(2)-formyl-N(1)-(5-phospho-D-ribosyl)glycinamide: step 1/2.</text>
</comment>
<evidence type="ECO:0000256" key="11">
    <source>
        <dbReference type="ARBA" id="ARBA00052585"/>
    </source>
</evidence>
<evidence type="ECO:0000256" key="12">
    <source>
        <dbReference type="HAMAP-Rule" id="MF_00419"/>
    </source>
</evidence>
<dbReference type="SUPFAM" id="SSF52317">
    <property type="entry name" value="Class I glutamine amidotransferase-like"/>
    <property type="match status" value="1"/>
</dbReference>
<proteinExistence type="inferred from homology"/>
<evidence type="ECO:0000256" key="4">
    <source>
        <dbReference type="ARBA" id="ARBA00022598"/>
    </source>
</evidence>
<dbReference type="Gene3D" id="3.40.50.880">
    <property type="match status" value="1"/>
</dbReference>
<dbReference type="HAMAP" id="MF_00419">
    <property type="entry name" value="PurL_1"/>
    <property type="match status" value="1"/>
</dbReference>
<dbReference type="FunFam" id="3.90.650.10:FF:000024">
    <property type="entry name" value="Phosphoribosylformylglycinamidine synthase"/>
    <property type="match status" value="1"/>
</dbReference>
<feature type="binding site" evidence="12">
    <location>
        <position position="947"/>
    </location>
    <ligand>
        <name>ATP</name>
        <dbReference type="ChEBI" id="CHEBI:30616"/>
    </ligand>
</feature>
<dbReference type="InterPro" id="IPR010918">
    <property type="entry name" value="PurM-like_C_dom"/>
</dbReference>
<feature type="domain" description="PurM-like C-terminal" evidence="14">
    <location>
        <begin position="892"/>
        <end position="1047"/>
    </location>
</feature>
<dbReference type="SUPFAM" id="SSF82697">
    <property type="entry name" value="PurS-like"/>
    <property type="match status" value="1"/>
</dbReference>
<dbReference type="UniPathway" id="UPA00074">
    <property type="reaction ID" value="UER00128"/>
</dbReference>
<dbReference type="NCBIfam" id="NF003672">
    <property type="entry name" value="PRK05297.1"/>
    <property type="match status" value="1"/>
</dbReference>
<keyword evidence="8 12" id="KW-0067">ATP-binding</keyword>
<feature type="domain" description="FGAR-AT PurM N-terminal-like" evidence="17">
    <location>
        <begin position="707"/>
        <end position="866"/>
    </location>
</feature>
<organism evidence="18 19">
    <name type="scientific">Halorhodospira halochloris</name>
    <name type="common">Ectothiorhodospira halochloris</name>
    <dbReference type="NCBI Taxonomy" id="1052"/>
    <lineage>
        <taxon>Bacteria</taxon>
        <taxon>Pseudomonadati</taxon>
        <taxon>Pseudomonadota</taxon>
        <taxon>Gammaproteobacteria</taxon>
        <taxon>Chromatiales</taxon>
        <taxon>Ectothiorhodospiraceae</taxon>
        <taxon>Halorhodospira</taxon>
    </lineage>
</organism>
<feature type="region of interest" description="Disordered" evidence="13">
    <location>
        <begin position="75"/>
        <end position="111"/>
    </location>
</feature>
<dbReference type="NCBIfam" id="TIGR01735">
    <property type="entry name" value="FGAM_synt"/>
    <property type="match status" value="1"/>
</dbReference>
<comment type="caution">
    <text evidence="12">Lacks conserved residue(s) required for the propagation of feature annotation.</text>
</comment>
<evidence type="ECO:0000256" key="1">
    <source>
        <dbReference type="ARBA" id="ARBA00004920"/>
    </source>
</evidence>
<protein>
    <recommendedName>
        <fullName evidence="12">Phosphoribosylformylglycinamidine synthase</fullName>
        <shortName evidence="12">FGAM synthase</shortName>
        <shortName evidence="12">FGAMS</shortName>
        <ecNumber evidence="12">6.3.5.3</ecNumber>
    </recommendedName>
    <alternativeName>
        <fullName evidence="12">Formylglycinamide ribonucleotide amidotransferase</fullName>
        <shortName evidence="12">FGAR amidotransferase</shortName>
        <shortName evidence="12">FGAR-AT</shortName>
    </alternativeName>
</protein>
<sequence>MPDMSDNILTIPGKRASSPFRLIKLRDQLLNQDLPVLEIDAQQLHFVAVSEPLDGAERKLLEGLLDYGAEYASSAGLEQDRHSSAPGQQPDSQRGAAPSPDGADGESGEDHESCVLVVPRPGTVSPWSSKASDIAHNCGLAKVERIELGTRYKLTLREDVGADGWAQILAQLHDPLTEVAMREDADVAALFAERTPAPLQVVDLLERGRPALEEADRDLGLALAVDEIDYLEHSYAQLGRNPTDVELMMFAQANSEHCRHKIFNADWVIDGQEQELSLFEMIRCSYAARSAGVLSAYSDNAAVVAGQPSTQLFVDSDQVYRRSAEAAHLVMKVETHNHPTAIEPFAGAATGAGGEIRDEAATGRGGRSKAGLTGFSVANLCIPGFEQPWEGRQRRPQRIASPLSIMTQGPLGAAGYNNELGRPALAGYFRTLEIAEPQPDSRAPTVAGQQHEGSAEDEAINLLRGYHKPIMIAGGMGNIRTDHVHKQELPAGTPIVVLGGPALLIGLGGGAASSVASGSSAEQLDLASVQRANPEMQRRAQGVLDACTARGDENPLLSIHDVGAGGLSNAIPEIIDDADRGGEIELRTVPLADPGMSPLEIWCNESQERYVLAVAGERLAELERMCARERCPYAVVGVTTAARQLKVSDSRFANTPVDLPLELLLGKPPKMLRDVRRLPARAKPLQLSGVSVAAALERILCLPAVASKEFLITIGDRTITGLVARDQMVGPWQVPVADCAVTTSDHVGYAGEAMAMGERPLVALLDAPASGRLAVAEALTNLAAAPVGRLREVNLSANWMAACGHEGEDAALYDTVAAVGRDLAPQLGIAIPVGKDSLSMRTVWRDEQGSHAVVAPVSLVVSAFAPVTDVRASVTPQLDRQAEDTVLLAIDLSAGRNRLGGSALAQVYNQIGAQPADLDQPEALRWAFDAIQQLLDERRVLALHDRSDGGLLVTLCEMAFAGCCGVDVDLAELDTALTGSAAAGDRGSIMDEPGLAAAFSEEPGWVVQMRRSDAELFQQRCAEQAPEDLRVNEIGAVRADDQIVVRWGQQTLLERPRRELQQLWARTSFEMQQLRDEPQCAAEAWASIPDSADPGLTGCQLSFDAQEDVAAPAVVGGARPRVAILREQGVNGHVEMAAAFTAAGFEAVDVHMSDILSARDDLRSYYGLAACGGFSYGDVLGAGGGWAKSILFNEQAREAFQAFFERSETFTLGVCNGCQMLAHLRELIPGAAAWPRFVRNRSEQFEARLAMVEIMESPSIMLAGMAGSRLPIAVAHGEGQVDFGSAESAAALPVMRYVDGWGHVAQTYPANPNGSLGGLTGFTSTDGRATILMPHPERVFRAVQFSWRPPEWEGDGPWLRMFRNARRWIG</sequence>
<keyword evidence="19" id="KW-1185">Reference proteome</keyword>
<dbReference type="SUPFAM" id="SSF56042">
    <property type="entry name" value="PurM C-terminal domain-like"/>
    <property type="match status" value="2"/>
</dbReference>
<comment type="function">
    <text evidence="12">Phosphoribosylformylglycinamidine synthase involved in the purines biosynthetic pathway. Catalyzes the ATP-dependent conversion of formylglycinamide ribonucleotide (FGAR) and glutamine to yield formylglycinamidine ribonucleotide (FGAM) and glutamate.</text>
</comment>
<evidence type="ECO:0000259" key="16">
    <source>
        <dbReference type="Pfam" id="PF18076"/>
    </source>
</evidence>
<dbReference type="Pfam" id="PF13507">
    <property type="entry name" value="GATase_5"/>
    <property type="match status" value="1"/>
</dbReference>
<dbReference type="InterPro" id="IPR036676">
    <property type="entry name" value="PurM-like_C_sf"/>
</dbReference>
<dbReference type="FunFam" id="3.40.50.880:FF:000008">
    <property type="entry name" value="Phosphoribosylformylglycinamidine synthase"/>
    <property type="match status" value="1"/>
</dbReference>
<dbReference type="PANTHER" id="PTHR10099:SF1">
    <property type="entry name" value="PHOSPHORIBOSYLFORMYLGLYCINAMIDINE SYNTHASE"/>
    <property type="match status" value="1"/>
</dbReference>